<dbReference type="PIRSF" id="PIRSF006487">
    <property type="entry name" value="GcvT"/>
    <property type="match status" value="1"/>
</dbReference>
<sequence length="354" mass="38486">MSYSSPLLQRAGAAEHQDATVLDAQGVAWHYGNPLGEQRAADGGTIVIDRSQRRVIRVSGKDAAEFLNNLLSQKLDAAPAGFSAGALDLDIQGHILHHMDITRTEDAFLIDVPAAQFNSLLKFLTMMVFWSEVTVEEADIAILTLLGDTDIATPPMVEFSREVQWSGIRRIDLGVPRESLVEATKWLEESGARLAGLMAFTAERVRAREPELAADLDNKSIPHEVPQWISRDAKNPAHVHLNKGCYRGQETVARVENLGRSPRLLVQLHLDGSAPQRPNVGDDITFNGRKVGRIGTIVDDCDYGPIALGLVKRSALDAGTLEVGDTAASIDPSSIPEDEGPKAGREAVNRLRGR</sequence>
<dbReference type="RefSeq" id="WP_316993873.1">
    <property type="nucleotide sequence ID" value="NZ_JAVBIB010000024.1"/>
</dbReference>
<dbReference type="PANTHER" id="PTHR22602:SF0">
    <property type="entry name" value="TRANSFERASE CAF17, MITOCHONDRIAL-RELATED"/>
    <property type="match status" value="1"/>
</dbReference>
<evidence type="ECO:0000313" key="4">
    <source>
        <dbReference type="Proteomes" id="UP001185706"/>
    </source>
</evidence>
<dbReference type="EMBL" id="JAVBIB010000024">
    <property type="protein sequence ID" value="MDV2420382.1"/>
    <property type="molecule type" value="Genomic_DNA"/>
</dbReference>
<protein>
    <submittedName>
        <fullName evidence="3">Folate-binding protein</fullName>
    </submittedName>
</protein>
<evidence type="ECO:0000256" key="1">
    <source>
        <dbReference type="ARBA" id="ARBA00022946"/>
    </source>
</evidence>
<reference evidence="3" key="1">
    <citation type="submission" date="2023-08" db="EMBL/GenBank/DDBJ databases">
        <title>Genomic characterization of the C. tuberculostearicum species complex, a ubiquitous member of the human skin microbiome.</title>
        <authorList>
            <person name="Ahmed N."/>
            <person name="Deming C."/>
            <person name="Conlan S."/>
            <person name="Segre J."/>
        </authorList>
    </citation>
    <scope>NUCLEOTIDE SEQUENCE</scope>
    <source>
        <strain evidence="3">CTNIH22</strain>
    </source>
</reference>
<name>A0AAE4SZW6_9CORY</name>
<dbReference type="InterPro" id="IPR027266">
    <property type="entry name" value="TrmE/GcvT-like"/>
</dbReference>
<dbReference type="GO" id="GO:0016226">
    <property type="term" value="P:iron-sulfur cluster assembly"/>
    <property type="evidence" value="ECO:0007669"/>
    <property type="project" value="TreeGrafter"/>
</dbReference>
<keyword evidence="1" id="KW-0809">Transit peptide</keyword>
<dbReference type="Gene3D" id="3.30.1360.120">
    <property type="entry name" value="Probable tRNA modification gtpase trme, domain 1"/>
    <property type="match status" value="2"/>
</dbReference>
<dbReference type="SUPFAM" id="SSF103025">
    <property type="entry name" value="Folate-binding domain"/>
    <property type="match status" value="1"/>
</dbReference>
<proteinExistence type="predicted"/>
<dbReference type="PANTHER" id="PTHR22602">
    <property type="entry name" value="TRANSFERASE CAF17, MITOCHONDRIAL-RELATED"/>
    <property type="match status" value="1"/>
</dbReference>
<dbReference type="Proteomes" id="UP001185706">
    <property type="component" value="Unassembled WGS sequence"/>
</dbReference>
<dbReference type="InterPro" id="IPR017703">
    <property type="entry name" value="YgfZ/GCV_T_CS"/>
</dbReference>
<organism evidence="3 4">
    <name type="scientific">Corynebacterium tuberculostearicum</name>
    <dbReference type="NCBI Taxonomy" id="38304"/>
    <lineage>
        <taxon>Bacteria</taxon>
        <taxon>Bacillati</taxon>
        <taxon>Actinomycetota</taxon>
        <taxon>Actinomycetes</taxon>
        <taxon>Mycobacteriales</taxon>
        <taxon>Corynebacteriaceae</taxon>
        <taxon>Corynebacterium</taxon>
    </lineage>
</organism>
<feature type="compositionally biased region" description="Basic and acidic residues" evidence="2">
    <location>
        <begin position="339"/>
        <end position="354"/>
    </location>
</feature>
<feature type="region of interest" description="Disordered" evidence="2">
    <location>
        <begin position="327"/>
        <end position="354"/>
    </location>
</feature>
<gene>
    <name evidence="3" type="ORF">RAE03_11505</name>
</gene>
<evidence type="ECO:0000256" key="2">
    <source>
        <dbReference type="SAM" id="MobiDB-lite"/>
    </source>
</evidence>
<dbReference type="InterPro" id="IPR045179">
    <property type="entry name" value="YgfZ/GcvT"/>
</dbReference>
<dbReference type="NCBIfam" id="TIGR03317">
    <property type="entry name" value="ygfZ_signature"/>
    <property type="match status" value="1"/>
</dbReference>
<comment type="caution">
    <text evidence="3">The sequence shown here is derived from an EMBL/GenBank/DDBJ whole genome shotgun (WGS) entry which is preliminary data.</text>
</comment>
<dbReference type="AlphaFoldDB" id="A0AAE4SZW6"/>
<accession>A0AAE4SZW6</accession>
<evidence type="ECO:0000313" key="3">
    <source>
        <dbReference type="EMBL" id="MDV2420382.1"/>
    </source>
</evidence>